<dbReference type="Proteomes" id="UP001596415">
    <property type="component" value="Unassembled WGS sequence"/>
</dbReference>
<name>A0ABW2MTS2_9FLAO</name>
<evidence type="ECO:0000313" key="2">
    <source>
        <dbReference type="Proteomes" id="UP001596415"/>
    </source>
</evidence>
<evidence type="ECO:0000313" key="1">
    <source>
        <dbReference type="EMBL" id="MFC7357071.1"/>
    </source>
</evidence>
<comment type="caution">
    <text evidence="1">The sequence shown here is derived from an EMBL/GenBank/DDBJ whole genome shotgun (WGS) entry which is preliminary data.</text>
</comment>
<gene>
    <name evidence="1" type="ORF">ACFQO1_05190</name>
</gene>
<organism evidence="1 2">
    <name type="scientific">Jejudonia soesokkakensis</name>
    <dbReference type="NCBI Taxonomy" id="1323432"/>
    <lineage>
        <taxon>Bacteria</taxon>
        <taxon>Pseudomonadati</taxon>
        <taxon>Bacteroidota</taxon>
        <taxon>Flavobacteriia</taxon>
        <taxon>Flavobacteriales</taxon>
        <taxon>Flavobacteriaceae</taxon>
        <taxon>Jejudonia</taxon>
    </lineage>
</organism>
<sequence length="173" mass="20401">MTTEERLRERCIALENLINSIREYYSEESTSKNQRAFIETIIGAAIWYLPHGKDYWNNKVSKAAISSLRDSAEVRLTRDHIYPRKDSAKKLLTDAEISLNGDGTNLKELYQKELGKYILVTPDENRRLVAIQKNHNYGKWEDAYEEAGIELFDYEQILESEEEEFLQMFRKKR</sequence>
<proteinExistence type="predicted"/>
<keyword evidence="2" id="KW-1185">Reference proteome</keyword>
<reference evidence="2" key="1">
    <citation type="journal article" date="2019" name="Int. J. Syst. Evol. Microbiol.">
        <title>The Global Catalogue of Microorganisms (GCM) 10K type strain sequencing project: providing services to taxonomists for standard genome sequencing and annotation.</title>
        <authorList>
            <consortium name="The Broad Institute Genomics Platform"/>
            <consortium name="The Broad Institute Genome Sequencing Center for Infectious Disease"/>
            <person name="Wu L."/>
            <person name="Ma J."/>
        </authorList>
    </citation>
    <scope>NUCLEOTIDE SEQUENCE [LARGE SCALE GENOMIC DNA]</scope>
    <source>
        <strain evidence="2">CGMCC 1.16306</strain>
    </source>
</reference>
<dbReference type="RefSeq" id="WP_380216920.1">
    <property type="nucleotide sequence ID" value="NZ_JBHTBN010000002.1"/>
</dbReference>
<dbReference type="EMBL" id="JBHTBN010000002">
    <property type="protein sequence ID" value="MFC7357071.1"/>
    <property type="molecule type" value="Genomic_DNA"/>
</dbReference>
<accession>A0ABW2MTS2</accession>
<protein>
    <submittedName>
        <fullName evidence="1">Uncharacterized protein</fullName>
    </submittedName>
</protein>